<keyword evidence="3" id="KW-1185">Reference proteome</keyword>
<feature type="compositionally biased region" description="Low complexity" evidence="1">
    <location>
        <begin position="251"/>
        <end position="267"/>
    </location>
</feature>
<feature type="compositionally biased region" description="Basic and acidic residues" evidence="1">
    <location>
        <begin position="847"/>
        <end position="856"/>
    </location>
</feature>
<feature type="compositionally biased region" description="Gly residues" evidence="1">
    <location>
        <begin position="1102"/>
        <end position="1112"/>
    </location>
</feature>
<feature type="compositionally biased region" description="Basic and acidic residues" evidence="1">
    <location>
        <begin position="1024"/>
        <end position="1046"/>
    </location>
</feature>
<feature type="compositionally biased region" description="Acidic residues" evidence="1">
    <location>
        <begin position="214"/>
        <end position="225"/>
    </location>
</feature>
<feature type="compositionally biased region" description="Basic and acidic residues" evidence="1">
    <location>
        <begin position="549"/>
        <end position="584"/>
    </location>
</feature>
<feature type="compositionally biased region" description="Polar residues" evidence="1">
    <location>
        <begin position="344"/>
        <end position="356"/>
    </location>
</feature>
<feature type="compositionally biased region" description="Basic and acidic residues" evidence="1">
    <location>
        <begin position="199"/>
        <end position="213"/>
    </location>
</feature>
<feature type="region of interest" description="Disordered" evidence="1">
    <location>
        <begin position="422"/>
        <end position="520"/>
    </location>
</feature>
<feature type="compositionally biased region" description="Low complexity" evidence="1">
    <location>
        <begin position="422"/>
        <end position="466"/>
    </location>
</feature>
<organism evidence="2 3">
    <name type="scientific">Paramarasmius palmivorus</name>
    <dbReference type="NCBI Taxonomy" id="297713"/>
    <lineage>
        <taxon>Eukaryota</taxon>
        <taxon>Fungi</taxon>
        <taxon>Dikarya</taxon>
        <taxon>Basidiomycota</taxon>
        <taxon>Agaricomycotina</taxon>
        <taxon>Agaricomycetes</taxon>
        <taxon>Agaricomycetidae</taxon>
        <taxon>Agaricales</taxon>
        <taxon>Marasmiineae</taxon>
        <taxon>Marasmiaceae</taxon>
        <taxon>Paramarasmius</taxon>
    </lineage>
</organism>
<evidence type="ECO:0000256" key="1">
    <source>
        <dbReference type="SAM" id="MobiDB-lite"/>
    </source>
</evidence>
<feature type="compositionally biased region" description="Basic and acidic residues" evidence="1">
    <location>
        <begin position="648"/>
        <end position="665"/>
    </location>
</feature>
<feature type="compositionally biased region" description="Basic and acidic residues" evidence="1">
    <location>
        <begin position="924"/>
        <end position="974"/>
    </location>
</feature>
<accession>A0AAW0CES1</accession>
<feature type="region of interest" description="Disordered" evidence="1">
    <location>
        <begin position="1003"/>
        <end position="1131"/>
    </location>
</feature>
<feature type="compositionally biased region" description="Basic and acidic residues" evidence="1">
    <location>
        <begin position="1079"/>
        <end position="1094"/>
    </location>
</feature>
<evidence type="ECO:0000313" key="3">
    <source>
        <dbReference type="Proteomes" id="UP001383192"/>
    </source>
</evidence>
<feature type="compositionally biased region" description="Low complexity" evidence="1">
    <location>
        <begin position="168"/>
        <end position="182"/>
    </location>
</feature>
<comment type="caution">
    <text evidence="2">The sequence shown here is derived from an EMBL/GenBank/DDBJ whole genome shotgun (WGS) entry which is preliminary data.</text>
</comment>
<feature type="compositionally biased region" description="Polar residues" evidence="1">
    <location>
        <begin position="899"/>
        <end position="908"/>
    </location>
</feature>
<gene>
    <name evidence="2" type="ORF">VNI00_011299</name>
</gene>
<feature type="compositionally biased region" description="Polar residues" evidence="1">
    <location>
        <begin position="237"/>
        <end position="250"/>
    </location>
</feature>
<feature type="region of interest" description="Disordered" evidence="1">
    <location>
        <begin position="336"/>
        <end position="390"/>
    </location>
</feature>
<feature type="compositionally biased region" description="Low complexity" evidence="1">
    <location>
        <begin position="978"/>
        <end position="989"/>
    </location>
</feature>
<feature type="compositionally biased region" description="Low complexity" evidence="1">
    <location>
        <begin position="1"/>
        <end position="13"/>
    </location>
</feature>
<feature type="compositionally biased region" description="Low complexity" evidence="1">
    <location>
        <begin position="370"/>
        <end position="385"/>
    </location>
</feature>
<feature type="compositionally biased region" description="Polar residues" evidence="1">
    <location>
        <begin position="467"/>
        <end position="479"/>
    </location>
</feature>
<feature type="compositionally biased region" description="Polar residues" evidence="1">
    <location>
        <begin position="874"/>
        <end position="891"/>
    </location>
</feature>
<name>A0AAW0CES1_9AGAR</name>
<proteinExistence type="predicted"/>
<feature type="compositionally biased region" description="Gly residues" evidence="1">
    <location>
        <begin position="103"/>
        <end position="113"/>
    </location>
</feature>
<reference evidence="2 3" key="1">
    <citation type="submission" date="2024-01" db="EMBL/GenBank/DDBJ databases">
        <title>A draft genome for a cacao thread blight-causing isolate of Paramarasmius palmivorus.</title>
        <authorList>
            <person name="Baruah I.K."/>
            <person name="Bukari Y."/>
            <person name="Amoako-Attah I."/>
            <person name="Meinhardt L.W."/>
            <person name="Bailey B.A."/>
            <person name="Cohen S.P."/>
        </authorList>
    </citation>
    <scope>NUCLEOTIDE SEQUENCE [LARGE SCALE GENOMIC DNA]</scope>
    <source>
        <strain evidence="2 3">GH-12</strain>
    </source>
</reference>
<dbReference type="AlphaFoldDB" id="A0AAW0CES1"/>
<feature type="compositionally biased region" description="Low complexity" evidence="1">
    <location>
        <begin position="1003"/>
        <end position="1022"/>
    </location>
</feature>
<feature type="compositionally biased region" description="Basic and acidic residues" evidence="1">
    <location>
        <begin position="114"/>
        <end position="146"/>
    </location>
</feature>
<sequence>MTTRPRITTSSSTRHTRPNSAVYIGPIPSLSSSTYTPSLSATPPELPEPPSPVSEKSSSSVGSGLPSPPATNSTGSGSTRGQGGLGSGGDDDDTARFGTVSRGSGGGSTGSGGRDSRGSRDREDRGEREGDGDVLKRVKSLQERNRLALNKLSTYTRNTPSPKPPPSSSSTTSSSSHSSSSSRPLARTRHSYTPSLSSIKRDLSGSETEREPSFEADGDMYDDSPDASPSPAFLLLNHTSLASGSGSTFKTPGRPTTPSGGSRTSSGHSQTLSPRMARTRLISAPASPAKALSSISRSTSGSGSNSNPTQSPRKRASLIVDRDREDIASRALAAVASSRRGLTPINTNTNMQQSSNRRSRQPLPKEFWDASGSTSSAGGSGSTSSYGEEVRLDSRRATVMDRVLTLSSASSSCVSLPLYLPSAHPSNSSHSNSSDRSFLRLSRTPSPSPSRSRSPSRTSHSRPPSSAQLQPQRYGTLSFTPAHPRRLHRRPSQSEDLGNRTPALPPGRKQTLRQGGSADSVLTINGISGGSARLVGEGLRAAGMTLRSSPERERFRGRESPVFERERGGREREREREERLERIRTQSRSRAGGRAMTSLDYYDERDRDDGGGGRASPGLRQYKSTTHFPERDEGTGQGLRAYKSTYFPEREERAPSRTGVGREQDGMISPFGTTTRRYTPLSFSGVGVGGVGGGGGHTKSASQPTTSHSTGEREREREHTKLMQTAYEMFDQSLSRLSGSGGSGEVRRAGKNVVMLVERLNGMMRTGTGRMLEGQVECEVREATGSGGSGSEAEIYRRLGGEYREALRVSDELVRGLTEMMLGLPRVLREFEREGREGIVRSPESVGSRDRDREGAGARSRPGTSMALAEKDTGSNSNSALRRQDTGTTRRLQIGGMSTFDSQETVQASAYEPSPTPASRVRVNGRDTLRERESTFTPARERETTFTPARERETTFTPARERETTYTPARDRDTPANTNTTLSRRRTATTTTLRAALPTTAITDEPGSATTFSRSSSSGVSALREMRERSISNSSEKEKERWEEFGYHNGLAGSGVSQSTNGVVGRGGGVMKRTISGSETEREPIRERDRDRGRVRMSLDGSGSGTVGVGGSGKRERRRTVVDMWPRAGDS</sequence>
<feature type="region of interest" description="Disordered" evidence="1">
    <location>
        <begin position="692"/>
        <end position="717"/>
    </location>
</feature>
<feature type="compositionally biased region" description="Low complexity" evidence="1">
    <location>
        <begin position="281"/>
        <end position="311"/>
    </location>
</feature>
<feature type="compositionally biased region" description="Low complexity" evidence="1">
    <location>
        <begin position="53"/>
        <end position="77"/>
    </location>
</feature>
<feature type="compositionally biased region" description="Low complexity" evidence="1">
    <location>
        <begin position="26"/>
        <end position="43"/>
    </location>
</feature>
<dbReference type="EMBL" id="JAYKXP010000048">
    <property type="protein sequence ID" value="KAK7037308.1"/>
    <property type="molecule type" value="Genomic_DNA"/>
</dbReference>
<feature type="compositionally biased region" description="Gly residues" evidence="1">
    <location>
        <begin position="78"/>
        <end position="88"/>
    </location>
</feature>
<feature type="region of interest" description="Disordered" evidence="1">
    <location>
        <begin position="1"/>
        <end position="324"/>
    </location>
</feature>
<feature type="compositionally biased region" description="Basic and acidic residues" evidence="1">
    <location>
        <begin position="602"/>
        <end position="611"/>
    </location>
</feature>
<dbReference type="Proteomes" id="UP001383192">
    <property type="component" value="Unassembled WGS sequence"/>
</dbReference>
<evidence type="ECO:0000313" key="2">
    <source>
        <dbReference type="EMBL" id="KAK7037308.1"/>
    </source>
</evidence>
<feature type="region of interest" description="Disordered" evidence="1">
    <location>
        <begin position="545"/>
        <end position="678"/>
    </location>
</feature>
<feature type="compositionally biased region" description="Polar residues" evidence="1">
    <location>
        <begin position="699"/>
        <end position="709"/>
    </location>
</feature>
<feature type="region of interest" description="Disordered" evidence="1">
    <location>
        <begin position="839"/>
        <end position="989"/>
    </location>
</feature>
<protein>
    <submittedName>
        <fullName evidence="2">Uncharacterized protein</fullName>
    </submittedName>
</protein>